<evidence type="ECO:0000256" key="1">
    <source>
        <dbReference type="ARBA" id="ARBA00008791"/>
    </source>
</evidence>
<dbReference type="InterPro" id="IPR006015">
    <property type="entry name" value="Universal_stress_UspA"/>
</dbReference>
<proteinExistence type="inferred from homology"/>
<comment type="similarity">
    <text evidence="1">Belongs to the universal stress protein A family.</text>
</comment>
<keyword evidence="4" id="KW-1185">Reference proteome</keyword>
<dbReference type="InterPro" id="IPR006016">
    <property type="entry name" value="UspA"/>
</dbReference>
<reference evidence="3" key="1">
    <citation type="submission" date="2023-02" db="EMBL/GenBank/DDBJ databases">
        <title>Tahibacter soli sp. nov. isolated from soil.</title>
        <authorList>
            <person name="Baek J.H."/>
            <person name="Lee J.K."/>
            <person name="Choi D.G."/>
            <person name="Jeon C.O."/>
        </authorList>
    </citation>
    <scope>NUCLEOTIDE SEQUENCE</scope>
    <source>
        <strain evidence="3">BL</strain>
    </source>
</reference>
<name>A0A9X4BL70_9GAMM</name>
<dbReference type="CDD" id="cd00293">
    <property type="entry name" value="USP-like"/>
    <property type="match status" value="1"/>
</dbReference>
<dbReference type="AlphaFoldDB" id="A0A9X4BL70"/>
<dbReference type="RefSeq" id="WP_263541565.1">
    <property type="nucleotide sequence ID" value="NZ_JAOVZO020000018.1"/>
</dbReference>
<feature type="domain" description="UspA" evidence="2">
    <location>
        <begin position="222"/>
        <end position="273"/>
    </location>
</feature>
<dbReference type="PANTHER" id="PTHR46268:SF15">
    <property type="entry name" value="UNIVERSAL STRESS PROTEIN HP_0031"/>
    <property type="match status" value="1"/>
</dbReference>
<evidence type="ECO:0000259" key="2">
    <source>
        <dbReference type="Pfam" id="PF00582"/>
    </source>
</evidence>
<protein>
    <submittedName>
        <fullName evidence="3">Universal stress protein</fullName>
    </submittedName>
</protein>
<dbReference type="Gene3D" id="3.40.50.12370">
    <property type="match status" value="1"/>
</dbReference>
<sequence>MRALDILVHVRQYQGDPPSVRAATALARRIDARLHGLYVAPIPPAAFTSPETVAVLVQESDRRFHEAQSAASWWNGLIEAAGARGDWQVAQADALDAIVHAARWNDLIVIERPQLKPEAPLGWGLVSRTAFGTATPLLVVPEGAQIGALGERVTILWNGSREAIRAVHGALPVLKQAASVVVIDGEEPPSNGGILHLPRFDLRAHLVDHGVNAVFKPFAPTGERGAALLAAVRDSGADLVVMGAWGHSRIAELVLGGATRHLFQNTDKPLLVAH</sequence>
<comment type="caution">
    <text evidence="3">The sequence shown here is derived from an EMBL/GenBank/DDBJ whole genome shotgun (WGS) entry which is preliminary data.</text>
</comment>
<accession>A0A9X4BL70</accession>
<dbReference type="SUPFAM" id="SSF52402">
    <property type="entry name" value="Adenine nucleotide alpha hydrolases-like"/>
    <property type="match status" value="2"/>
</dbReference>
<dbReference type="PANTHER" id="PTHR46268">
    <property type="entry name" value="STRESS RESPONSE PROTEIN NHAX"/>
    <property type="match status" value="1"/>
</dbReference>
<dbReference type="Proteomes" id="UP001139971">
    <property type="component" value="Unassembled WGS sequence"/>
</dbReference>
<evidence type="ECO:0000313" key="3">
    <source>
        <dbReference type="EMBL" id="MDC8013919.1"/>
    </source>
</evidence>
<dbReference type="PRINTS" id="PR01438">
    <property type="entry name" value="UNVRSLSTRESS"/>
</dbReference>
<gene>
    <name evidence="3" type="ORF">OD750_015350</name>
</gene>
<organism evidence="3 4">
    <name type="scientific">Tahibacter soli</name>
    <dbReference type="NCBI Taxonomy" id="2983605"/>
    <lineage>
        <taxon>Bacteria</taxon>
        <taxon>Pseudomonadati</taxon>
        <taxon>Pseudomonadota</taxon>
        <taxon>Gammaproteobacteria</taxon>
        <taxon>Lysobacterales</taxon>
        <taxon>Rhodanobacteraceae</taxon>
        <taxon>Tahibacter</taxon>
    </lineage>
</organism>
<evidence type="ECO:0000313" key="4">
    <source>
        <dbReference type="Proteomes" id="UP001139971"/>
    </source>
</evidence>
<dbReference type="Pfam" id="PF00582">
    <property type="entry name" value="Usp"/>
    <property type="match status" value="1"/>
</dbReference>
<dbReference type="EMBL" id="JAOVZO020000018">
    <property type="protein sequence ID" value="MDC8013919.1"/>
    <property type="molecule type" value="Genomic_DNA"/>
</dbReference>